<keyword evidence="1" id="KW-1133">Transmembrane helix</keyword>
<keyword evidence="1" id="KW-0812">Transmembrane</keyword>
<gene>
    <name evidence="2" type="ORF">LCGC14_2065650</name>
</gene>
<sequence length="55" mass="6252">MGLAWLYLFYQILTTGKAYLHEPSMVILWSEITGIAALTGFGLWSFIIQLRGFRG</sequence>
<proteinExistence type="predicted"/>
<name>A0A0F9EJU3_9ZZZZ</name>
<evidence type="ECO:0000313" key="2">
    <source>
        <dbReference type="EMBL" id="KKL74363.1"/>
    </source>
</evidence>
<evidence type="ECO:0000256" key="1">
    <source>
        <dbReference type="SAM" id="Phobius"/>
    </source>
</evidence>
<dbReference type="AlphaFoldDB" id="A0A0F9EJU3"/>
<accession>A0A0F9EJU3</accession>
<comment type="caution">
    <text evidence="2">The sequence shown here is derived from an EMBL/GenBank/DDBJ whole genome shotgun (WGS) entry which is preliminary data.</text>
</comment>
<reference evidence="2" key="1">
    <citation type="journal article" date="2015" name="Nature">
        <title>Complex archaea that bridge the gap between prokaryotes and eukaryotes.</title>
        <authorList>
            <person name="Spang A."/>
            <person name="Saw J.H."/>
            <person name="Jorgensen S.L."/>
            <person name="Zaremba-Niedzwiedzka K."/>
            <person name="Martijn J."/>
            <person name="Lind A.E."/>
            <person name="van Eijk R."/>
            <person name="Schleper C."/>
            <person name="Guy L."/>
            <person name="Ettema T.J."/>
        </authorList>
    </citation>
    <scope>NUCLEOTIDE SEQUENCE</scope>
</reference>
<dbReference type="EMBL" id="LAZR01024678">
    <property type="protein sequence ID" value="KKL74363.1"/>
    <property type="molecule type" value="Genomic_DNA"/>
</dbReference>
<organism evidence="2">
    <name type="scientific">marine sediment metagenome</name>
    <dbReference type="NCBI Taxonomy" id="412755"/>
    <lineage>
        <taxon>unclassified sequences</taxon>
        <taxon>metagenomes</taxon>
        <taxon>ecological metagenomes</taxon>
    </lineage>
</organism>
<keyword evidence="1" id="KW-0472">Membrane</keyword>
<protein>
    <submittedName>
        <fullName evidence="2">Uncharacterized protein</fullName>
    </submittedName>
</protein>
<feature type="transmembrane region" description="Helical" evidence="1">
    <location>
        <begin position="28"/>
        <end position="48"/>
    </location>
</feature>